<proteinExistence type="predicted"/>
<reference evidence="2 3" key="1">
    <citation type="submission" date="2020-07" db="EMBL/GenBank/DDBJ databases">
        <title>Roseicoccus Jingziensis gen. nov., sp. nov., isolated from coastal seawater.</title>
        <authorList>
            <person name="Feng X."/>
        </authorList>
    </citation>
    <scope>NUCLEOTIDE SEQUENCE [LARGE SCALE GENOMIC DNA]</scope>
    <source>
        <strain evidence="2 3">N1E253</strain>
    </source>
</reference>
<feature type="transmembrane region" description="Helical" evidence="1">
    <location>
        <begin position="22"/>
        <end position="40"/>
    </location>
</feature>
<name>A0A851GFM7_9BACT</name>
<keyword evidence="3" id="KW-1185">Reference proteome</keyword>
<accession>A0A851GFM7</accession>
<protein>
    <submittedName>
        <fullName evidence="2">Uncharacterized protein</fullName>
    </submittedName>
</protein>
<evidence type="ECO:0000256" key="1">
    <source>
        <dbReference type="SAM" id="Phobius"/>
    </source>
</evidence>
<dbReference type="AlphaFoldDB" id="A0A851GFM7"/>
<dbReference type="Proteomes" id="UP000557872">
    <property type="component" value="Unassembled WGS sequence"/>
</dbReference>
<evidence type="ECO:0000313" key="3">
    <source>
        <dbReference type="Proteomes" id="UP000557872"/>
    </source>
</evidence>
<keyword evidence="1" id="KW-0812">Transmembrane</keyword>
<organism evidence="2 3">
    <name type="scientific">Oceaniferula marina</name>
    <dbReference type="NCBI Taxonomy" id="2748318"/>
    <lineage>
        <taxon>Bacteria</taxon>
        <taxon>Pseudomonadati</taxon>
        <taxon>Verrucomicrobiota</taxon>
        <taxon>Verrucomicrobiia</taxon>
        <taxon>Verrucomicrobiales</taxon>
        <taxon>Verrucomicrobiaceae</taxon>
        <taxon>Oceaniferula</taxon>
    </lineage>
</organism>
<sequence>MMDHDCTCKLDRGVEHSGVMKFFAWILCMVVAPLLSVVWAEAEQEVWYNATGEVAMVTELEEEKEPFVPAWVQREAQRDAALRGRFWYADGRRSYGRVQRYYSSWYSPGYVWGGYRRYHRPCHYGAGGIWGRGSYGIRARYHGNGWSVRIGR</sequence>
<keyword evidence="1" id="KW-1133">Transmembrane helix</keyword>
<comment type="caution">
    <text evidence="2">The sequence shown here is derived from an EMBL/GenBank/DDBJ whole genome shotgun (WGS) entry which is preliminary data.</text>
</comment>
<dbReference type="RefSeq" id="WP_178932257.1">
    <property type="nucleotide sequence ID" value="NZ_JACBAZ010000003.1"/>
</dbReference>
<evidence type="ECO:0000313" key="2">
    <source>
        <dbReference type="EMBL" id="NWK55712.1"/>
    </source>
</evidence>
<dbReference type="EMBL" id="JACBAZ010000003">
    <property type="protein sequence ID" value="NWK55712.1"/>
    <property type="molecule type" value="Genomic_DNA"/>
</dbReference>
<gene>
    <name evidence="2" type="ORF">HW115_08830</name>
</gene>
<keyword evidence="1" id="KW-0472">Membrane</keyword>